<keyword evidence="5 7" id="KW-0067">ATP-binding</keyword>
<dbReference type="PANTHER" id="PTHR46743:SF2">
    <property type="entry name" value="TEICHOIC ACIDS EXPORT ATP-BINDING PROTEIN TAGH"/>
    <property type="match status" value="1"/>
</dbReference>
<evidence type="ECO:0000256" key="4">
    <source>
        <dbReference type="ARBA" id="ARBA00022741"/>
    </source>
</evidence>
<dbReference type="EMBL" id="JADWYS010000001">
    <property type="protein sequence ID" value="MBG9389073.1"/>
    <property type="molecule type" value="Genomic_DNA"/>
</dbReference>
<dbReference type="InterPro" id="IPR027417">
    <property type="entry name" value="P-loop_NTPase"/>
</dbReference>
<dbReference type="InterPro" id="IPR015860">
    <property type="entry name" value="ABC_transpr_TagH-like"/>
</dbReference>
<dbReference type="GO" id="GO:0005524">
    <property type="term" value="F:ATP binding"/>
    <property type="evidence" value="ECO:0007669"/>
    <property type="project" value="UniProtKB-KW"/>
</dbReference>
<dbReference type="SMART" id="SM00382">
    <property type="entry name" value="AAA"/>
    <property type="match status" value="1"/>
</dbReference>
<dbReference type="GO" id="GO:0016887">
    <property type="term" value="F:ATP hydrolysis activity"/>
    <property type="evidence" value="ECO:0007669"/>
    <property type="project" value="InterPro"/>
</dbReference>
<gene>
    <name evidence="7" type="ORF">I5803_13640</name>
</gene>
<dbReference type="RefSeq" id="WP_196986889.1">
    <property type="nucleotide sequence ID" value="NZ_JADWYS010000001.1"/>
</dbReference>
<keyword evidence="3" id="KW-1003">Cell membrane</keyword>
<evidence type="ECO:0000256" key="1">
    <source>
        <dbReference type="ARBA" id="ARBA00005417"/>
    </source>
</evidence>
<dbReference type="PANTHER" id="PTHR46743">
    <property type="entry name" value="TEICHOIC ACIDS EXPORT ATP-BINDING PROTEIN TAGH"/>
    <property type="match status" value="1"/>
</dbReference>
<dbReference type="Proteomes" id="UP000651050">
    <property type="component" value="Unassembled WGS sequence"/>
</dbReference>
<feature type="domain" description="ABC transporter" evidence="6">
    <location>
        <begin position="39"/>
        <end position="263"/>
    </location>
</feature>
<protein>
    <submittedName>
        <fullName evidence="7">ATP-binding cassette domain-containing protein</fullName>
    </submittedName>
</protein>
<keyword evidence="4" id="KW-0547">Nucleotide-binding</keyword>
<reference evidence="7" key="1">
    <citation type="submission" date="2020-11" db="EMBL/GenBank/DDBJ databases">
        <title>Bacterial whole genome sequence for Caenimonas sp. DR4.4.</title>
        <authorList>
            <person name="Le V."/>
            <person name="Ko S.-R."/>
            <person name="Ahn C.-Y."/>
            <person name="Oh H.-M."/>
        </authorList>
    </citation>
    <scope>NUCLEOTIDE SEQUENCE</scope>
    <source>
        <strain evidence="7">DR4.4</strain>
    </source>
</reference>
<comment type="caution">
    <text evidence="7">The sequence shown here is derived from an EMBL/GenBank/DDBJ whole genome shotgun (WGS) entry which is preliminary data.</text>
</comment>
<dbReference type="PROSITE" id="PS50893">
    <property type="entry name" value="ABC_TRANSPORTER_2"/>
    <property type="match status" value="1"/>
</dbReference>
<dbReference type="InterPro" id="IPR003439">
    <property type="entry name" value="ABC_transporter-like_ATP-bd"/>
</dbReference>
<evidence type="ECO:0000256" key="3">
    <source>
        <dbReference type="ARBA" id="ARBA00022475"/>
    </source>
</evidence>
<dbReference type="SUPFAM" id="SSF52540">
    <property type="entry name" value="P-loop containing nucleoside triphosphate hydrolases"/>
    <property type="match status" value="1"/>
</dbReference>
<evidence type="ECO:0000256" key="5">
    <source>
        <dbReference type="ARBA" id="ARBA00022840"/>
    </source>
</evidence>
<name>A0A931MHR0_9BURK</name>
<proteinExistence type="inferred from homology"/>
<dbReference type="InterPro" id="IPR003593">
    <property type="entry name" value="AAA+_ATPase"/>
</dbReference>
<dbReference type="CDD" id="cd03220">
    <property type="entry name" value="ABC_KpsT_Wzt"/>
    <property type="match status" value="1"/>
</dbReference>
<accession>A0A931MHR0</accession>
<evidence type="ECO:0000313" key="8">
    <source>
        <dbReference type="Proteomes" id="UP000651050"/>
    </source>
</evidence>
<dbReference type="Gene3D" id="3.40.50.300">
    <property type="entry name" value="P-loop containing nucleotide triphosphate hydrolases"/>
    <property type="match status" value="1"/>
</dbReference>
<keyword evidence="8" id="KW-1185">Reference proteome</keyword>
<keyword evidence="3" id="KW-0472">Membrane</keyword>
<evidence type="ECO:0000259" key="6">
    <source>
        <dbReference type="PROSITE" id="PS50893"/>
    </source>
</evidence>
<comment type="similarity">
    <text evidence="1">Belongs to the ABC transporter superfamily.</text>
</comment>
<sequence>MSPYAIQVSDLWKEYTVGAQRQPPSTFYELLSRALRSPARRSAARDAGEDGQASRFWALRGLDFEIAPGEVFGVVGRNGAGKSTLLKMLSRITAPTRGRITVRGRIASLLEVGTGFHPELTGRENIFLNATILGMTRREIDRKLDAIVAFAGVEKFLDTPVKRYSSGMYVRLAFAVAAHVEADIMLVDEVLAVGDADFQKRCLGLMGDVARGGRTVVFVSHNLTALRNLCTTGLLLERGQLAGMGPIGAVLDQYAGHAASTYQVSVKPGAASAREPHVTRVAVVPASGPDAGPISGIAGMSIEVDATLVGEDNIDVFLHCYNDQQVMVFSSGSFFEDRIDGGPASAGTYTFTCEVPGHLLNDGLYTLDVLLVRDRQEVVTTEHSIISFTVADDFPRAPGWHWRPAGTVRPRLAWRREALHLDAIDSAAMPLEGEAP</sequence>
<organism evidence="7 8">
    <name type="scientific">Caenimonas aquaedulcis</name>
    <dbReference type="NCBI Taxonomy" id="2793270"/>
    <lineage>
        <taxon>Bacteria</taxon>
        <taxon>Pseudomonadati</taxon>
        <taxon>Pseudomonadota</taxon>
        <taxon>Betaproteobacteria</taxon>
        <taxon>Burkholderiales</taxon>
        <taxon>Comamonadaceae</taxon>
        <taxon>Caenimonas</taxon>
    </lineage>
</organism>
<dbReference type="Pfam" id="PF00005">
    <property type="entry name" value="ABC_tran"/>
    <property type="match status" value="1"/>
</dbReference>
<evidence type="ECO:0000313" key="7">
    <source>
        <dbReference type="EMBL" id="MBG9389073.1"/>
    </source>
</evidence>
<dbReference type="GO" id="GO:0016020">
    <property type="term" value="C:membrane"/>
    <property type="evidence" value="ECO:0007669"/>
    <property type="project" value="InterPro"/>
</dbReference>
<keyword evidence="2" id="KW-0813">Transport</keyword>
<dbReference type="InterPro" id="IPR050683">
    <property type="entry name" value="Bact_Polysacc_Export_ATP-bd"/>
</dbReference>
<dbReference type="GO" id="GO:0140359">
    <property type="term" value="F:ABC-type transporter activity"/>
    <property type="evidence" value="ECO:0007669"/>
    <property type="project" value="InterPro"/>
</dbReference>
<dbReference type="AlphaFoldDB" id="A0A931MHR0"/>
<evidence type="ECO:0000256" key="2">
    <source>
        <dbReference type="ARBA" id="ARBA00022448"/>
    </source>
</evidence>